<dbReference type="AlphaFoldDB" id="A0A5R9EYM3"/>
<dbReference type="InterPro" id="IPR014913">
    <property type="entry name" value="YppE-like"/>
</dbReference>
<dbReference type="EMBL" id="SWLG01000015">
    <property type="protein sequence ID" value="TLS35941.1"/>
    <property type="molecule type" value="Genomic_DNA"/>
</dbReference>
<name>A0A5R9EYM3_9BACL</name>
<accession>A0A5R9EYM3</accession>
<dbReference type="Proteomes" id="UP000308230">
    <property type="component" value="Unassembled WGS sequence"/>
</dbReference>
<evidence type="ECO:0000313" key="1">
    <source>
        <dbReference type="EMBL" id="TLS35941.1"/>
    </source>
</evidence>
<dbReference type="Pfam" id="PF08807">
    <property type="entry name" value="DUF1798"/>
    <property type="match status" value="1"/>
</dbReference>
<reference evidence="1 2" key="1">
    <citation type="submission" date="2019-04" db="EMBL/GenBank/DDBJ databases">
        <title>Bacillus caeni sp. nov., a bacterium isolated from mangrove sediment.</title>
        <authorList>
            <person name="Huang H."/>
            <person name="Mo K."/>
            <person name="Hu Y."/>
        </authorList>
    </citation>
    <scope>NUCLEOTIDE SEQUENCE [LARGE SCALE GENOMIC DNA]</scope>
    <source>
        <strain evidence="1 2">HB172195</strain>
    </source>
</reference>
<comment type="caution">
    <text evidence="1">The sequence shown here is derived from an EMBL/GenBank/DDBJ whole genome shotgun (WGS) entry which is preliminary data.</text>
</comment>
<dbReference type="Gene3D" id="1.20.120.440">
    <property type="entry name" value="YppE-like"/>
    <property type="match status" value="1"/>
</dbReference>
<keyword evidence="2" id="KW-1185">Reference proteome</keyword>
<dbReference type="OrthoDB" id="2361079at2"/>
<evidence type="ECO:0000313" key="2">
    <source>
        <dbReference type="Proteomes" id="UP000308230"/>
    </source>
</evidence>
<proteinExistence type="predicted"/>
<organism evidence="1 2">
    <name type="scientific">Exobacillus caeni</name>
    <dbReference type="NCBI Taxonomy" id="2574798"/>
    <lineage>
        <taxon>Bacteria</taxon>
        <taxon>Bacillati</taxon>
        <taxon>Bacillota</taxon>
        <taxon>Bacilli</taxon>
        <taxon>Bacillales</taxon>
        <taxon>Guptibacillaceae</taxon>
        <taxon>Exobacillus</taxon>
    </lineage>
</organism>
<protein>
    <submittedName>
        <fullName evidence="1">DUF1798 family protein</fullName>
    </submittedName>
</protein>
<sequence length="126" mass="14970">MPLNKLEQRLFELTGQLLAFNEEAYGQFVDITNAEDYEVDFYGEVKPFADRVKKAADEWEPLARDWVMENKPKYLYPIQIKNTFENIEMTSVIAWQKDTKPKRFKERIKSIEYVLAYLLEQLNGSH</sequence>
<gene>
    <name evidence="1" type="ORF">FCL54_17905</name>
</gene>
<dbReference type="SUPFAM" id="SSF140415">
    <property type="entry name" value="YppE-like"/>
    <property type="match status" value="1"/>
</dbReference>
<dbReference type="InterPro" id="IPR023351">
    <property type="entry name" value="YppE-like_sf"/>
</dbReference>